<protein>
    <submittedName>
        <fullName evidence="2">Uncharacterized protein</fullName>
    </submittedName>
</protein>
<feature type="non-terminal residue" evidence="2">
    <location>
        <position position="1"/>
    </location>
</feature>
<dbReference type="EMBL" id="BKCJ011170765">
    <property type="protein sequence ID" value="GFC98220.1"/>
    <property type="molecule type" value="Genomic_DNA"/>
</dbReference>
<name>A0A699SNG0_TANCI</name>
<dbReference type="EMBL" id="BKCJ011170467">
    <property type="protein sequence ID" value="GFC98175.1"/>
    <property type="molecule type" value="Genomic_DNA"/>
</dbReference>
<feature type="compositionally biased region" description="Basic and acidic residues" evidence="1">
    <location>
        <begin position="14"/>
        <end position="26"/>
    </location>
</feature>
<dbReference type="AlphaFoldDB" id="A0A699SNG0"/>
<sequence>PDLVELTGGYFGNRSRDQENVGKNEGDDNGGILSS</sequence>
<organism evidence="2">
    <name type="scientific">Tanacetum cinerariifolium</name>
    <name type="common">Dalmatian daisy</name>
    <name type="synonym">Chrysanthemum cinerariifolium</name>
    <dbReference type="NCBI Taxonomy" id="118510"/>
    <lineage>
        <taxon>Eukaryota</taxon>
        <taxon>Viridiplantae</taxon>
        <taxon>Streptophyta</taxon>
        <taxon>Embryophyta</taxon>
        <taxon>Tracheophyta</taxon>
        <taxon>Spermatophyta</taxon>
        <taxon>Magnoliopsida</taxon>
        <taxon>eudicotyledons</taxon>
        <taxon>Gunneridae</taxon>
        <taxon>Pentapetalae</taxon>
        <taxon>asterids</taxon>
        <taxon>campanulids</taxon>
        <taxon>Asterales</taxon>
        <taxon>Asteraceae</taxon>
        <taxon>Asteroideae</taxon>
        <taxon>Anthemideae</taxon>
        <taxon>Anthemidinae</taxon>
        <taxon>Tanacetum</taxon>
    </lineage>
</organism>
<accession>A0A699SNG0</accession>
<evidence type="ECO:0000313" key="2">
    <source>
        <dbReference type="EMBL" id="GFC98175.1"/>
    </source>
</evidence>
<comment type="caution">
    <text evidence="2">The sequence shown here is derived from an EMBL/GenBank/DDBJ whole genome shotgun (WGS) entry which is preliminary data.</text>
</comment>
<reference evidence="2" key="1">
    <citation type="journal article" date="2019" name="Sci. Rep.">
        <title>Draft genome of Tanacetum cinerariifolium, the natural source of mosquito coil.</title>
        <authorList>
            <person name="Yamashiro T."/>
            <person name="Shiraishi A."/>
            <person name="Satake H."/>
            <person name="Nakayama K."/>
        </authorList>
    </citation>
    <scope>NUCLEOTIDE SEQUENCE</scope>
</reference>
<feature type="region of interest" description="Disordered" evidence="1">
    <location>
        <begin position="1"/>
        <end position="35"/>
    </location>
</feature>
<gene>
    <name evidence="2" type="ORF">Tci_870145</name>
    <name evidence="3" type="ORF">Tci_870190</name>
</gene>
<evidence type="ECO:0000313" key="3">
    <source>
        <dbReference type="EMBL" id="GFC98220.1"/>
    </source>
</evidence>
<evidence type="ECO:0000256" key="1">
    <source>
        <dbReference type="SAM" id="MobiDB-lite"/>
    </source>
</evidence>
<proteinExistence type="predicted"/>